<evidence type="ECO:0000256" key="1">
    <source>
        <dbReference type="SAM" id="MobiDB-lite"/>
    </source>
</evidence>
<name>A0ABQ6WFG7_9EURO</name>
<evidence type="ECO:0000313" key="3">
    <source>
        <dbReference type="Proteomes" id="UP000325395"/>
    </source>
</evidence>
<keyword evidence="3" id="KW-1185">Reference proteome</keyword>
<dbReference type="Proteomes" id="UP000325395">
    <property type="component" value="Unassembled WGS sequence"/>
</dbReference>
<organism evidence="2 3">
    <name type="scientific">Aspergillus pseudocaelatus</name>
    <dbReference type="NCBI Taxonomy" id="1825620"/>
    <lineage>
        <taxon>Eukaryota</taxon>
        <taxon>Fungi</taxon>
        <taxon>Dikarya</taxon>
        <taxon>Ascomycota</taxon>
        <taxon>Pezizomycotina</taxon>
        <taxon>Eurotiomycetes</taxon>
        <taxon>Eurotiomycetidae</taxon>
        <taxon>Eurotiales</taxon>
        <taxon>Aspergillaceae</taxon>
        <taxon>Aspergillus</taxon>
        <taxon>Aspergillus subgen. Circumdati</taxon>
    </lineage>
</organism>
<evidence type="ECO:0000313" key="2">
    <source>
        <dbReference type="EMBL" id="KAE8415882.1"/>
    </source>
</evidence>
<feature type="region of interest" description="Disordered" evidence="1">
    <location>
        <begin position="133"/>
        <end position="162"/>
    </location>
</feature>
<reference evidence="2 3" key="1">
    <citation type="submission" date="2019-04" db="EMBL/GenBank/DDBJ databases">
        <authorList>
            <consortium name="DOE Joint Genome Institute"/>
            <person name="Mondo S."/>
            <person name="Kjaerbolling I."/>
            <person name="Vesth T."/>
            <person name="Frisvad J.C."/>
            <person name="Nybo J.L."/>
            <person name="Theobald S."/>
            <person name="Kildgaard S."/>
            <person name="Isbrandt T."/>
            <person name="Kuo A."/>
            <person name="Sato A."/>
            <person name="Lyhne E.K."/>
            <person name="Kogle M.E."/>
            <person name="Wiebenga A."/>
            <person name="Kun R.S."/>
            <person name="Lubbers R.J."/>
            <person name="Makela M.R."/>
            <person name="Barry K."/>
            <person name="Chovatia M."/>
            <person name="Clum A."/>
            <person name="Daum C."/>
            <person name="Haridas S."/>
            <person name="He G."/>
            <person name="LaButti K."/>
            <person name="Lipzen A."/>
            <person name="Riley R."/>
            <person name="Salamov A."/>
            <person name="Simmons B.A."/>
            <person name="Magnuson J.K."/>
            <person name="Henrissat B."/>
            <person name="Mortensen U.H."/>
            <person name="Larsen T.O."/>
            <person name="Devries R.P."/>
            <person name="Grigoriev I.V."/>
            <person name="Machida M."/>
            <person name="Baker S.E."/>
            <person name="Andersen M.R."/>
            <person name="Cantor M.N."/>
            <person name="Hua S.X."/>
        </authorList>
    </citation>
    <scope>NUCLEOTIDE SEQUENCE [LARGE SCALE GENOMIC DNA]</scope>
    <source>
        <strain evidence="2 3">CBS 117616</strain>
    </source>
</reference>
<protein>
    <submittedName>
        <fullName evidence="2">Uncharacterized protein</fullName>
    </submittedName>
</protein>
<dbReference type="EMBL" id="ML735760">
    <property type="protein sequence ID" value="KAE8415882.1"/>
    <property type="molecule type" value="Genomic_DNA"/>
</dbReference>
<accession>A0ABQ6WFG7</accession>
<proteinExistence type="predicted"/>
<feature type="region of interest" description="Disordered" evidence="1">
    <location>
        <begin position="1"/>
        <end position="20"/>
    </location>
</feature>
<feature type="compositionally biased region" description="Basic and acidic residues" evidence="1">
    <location>
        <begin position="133"/>
        <end position="154"/>
    </location>
</feature>
<gene>
    <name evidence="2" type="ORF">BDV36DRAFT_216266</name>
</gene>
<sequence>MKQLPLEKRIENGPSKEKTREVKAAKSHTIIGSVIVDAERYPCPMHTTLILFILPEPYSPIWVTFPDLFAYTGIINFLGCTRKFGAQIMHYRRLPVKPDPTTRWMTSQVPTRSNRAIRKWGLKCLQRRKVTQKRSDMEDWMSERKHNGDNDRKKIPLVGCPR</sequence>